<dbReference type="SUPFAM" id="SSF140376">
    <property type="entry name" value="ChaB-like"/>
    <property type="match status" value="1"/>
</dbReference>
<gene>
    <name evidence="1" type="ORF">DSM107003_51320</name>
</gene>
<name>A0A433UER0_ANAVA</name>
<dbReference type="InterPro" id="IPR009317">
    <property type="entry name" value="ChaB"/>
</dbReference>
<reference evidence="1 2" key="1">
    <citation type="journal article" date="2019" name="Genome Biol. Evol.">
        <title>Day and night: Metabolic profiles and evolutionary relationships of six axenic non-marine cyanobacteria.</title>
        <authorList>
            <person name="Will S.E."/>
            <person name="Henke P."/>
            <person name="Boedeker C."/>
            <person name="Huang S."/>
            <person name="Brinkmann H."/>
            <person name="Rohde M."/>
            <person name="Jarek M."/>
            <person name="Friedl T."/>
            <person name="Seufert S."/>
            <person name="Schumacher M."/>
            <person name="Overmann J."/>
            <person name="Neumann-Schaal M."/>
            <person name="Petersen J."/>
        </authorList>
    </citation>
    <scope>NUCLEOTIDE SEQUENCE [LARGE SCALE GENOMIC DNA]</scope>
    <source>
        <strain evidence="1 2">SAG 1403-4b</strain>
    </source>
</reference>
<evidence type="ECO:0000313" key="2">
    <source>
        <dbReference type="Proteomes" id="UP000276103"/>
    </source>
</evidence>
<proteinExistence type="predicted"/>
<dbReference type="AlphaFoldDB" id="A0A433UER0"/>
<protein>
    <recommendedName>
        <fullName evidence="3">Cation transport regulator ChaB</fullName>
    </recommendedName>
</protein>
<dbReference type="OrthoDB" id="532193at2"/>
<organism evidence="1 2">
    <name type="scientific">Trichormus variabilis SAG 1403-4b</name>
    <dbReference type="NCBI Taxonomy" id="447716"/>
    <lineage>
        <taxon>Bacteria</taxon>
        <taxon>Bacillati</taxon>
        <taxon>Cyanobacteriota</taxon>
        <taxon>Cyanophyceae</taxon>
        <taxon>Nostocales</taxon>
        <taxon>Nostocaceae</taxon>
        <taxon>Trichormus</taxon>
    </lineage>
</organism>
<dbReference type="Pfam" id="PF06150">
    <property type="entry name" value="ChaB"/>
    <property type="match status" value="1"/>
</dbReference>
<comment type="caution">
    <text evidence="1">The sequence shown here is derived from an EMBL/GenBank/DDBJ whole genome shotgun (WGS) entry which is preliminary data.</text>
</comment>
<evidence type="ECO:0008006" key="3">
    <source>
        <dbReference type="Google" id="ProtNLM"/>
    </source>
</evidence>
<keyword evidence="2" id="KW-1185">Reference proteome</keyword>
<dbReference type="Proteomes" id="UP000276103">
    <property type="component" value="Unassembled WGS sequence"/>
</dbReference>
<evidence type="ECO:0000313" key="1">
    <source>
        <dbReference type="EMBL" id="RUS92325.1"/>
    </source>
</evidence>
<sequence length="82" mass="9213">MLYKSNQDLPLDIRTQLSEAYQDLYRVAFNSASHWYGEAAKAHKVAWSAVKMQSAMDRTFPALGLSCQKEASYSIENGIVNP</sequence>
<accession>A0A433UER0</accession>
<dbReference type="Gene3D" id="1.10.1740.70">
    <property type="entry name" value="ChaB"/>
    <property type="match status" value="1"/>
</dbReference>
<dbReference type="EMBL" id="RSCM01000033">
    <property type="protein sequence ID" value="RUS92325.1"/>
    <property type="molecule type" value="Genomic_DNA"/>
</dbReference>
<dbReference type="InterPro" id="IPR037205">
    <property type="entry name" value="ChaB_sf"/>
</dbReference>